<proteinExistence type="predicted"/>
<feature type="compositionally biased region" description="Acidic residues" evidence="1">
    <location>
        <begin position="168"/>
        <end position="177"/>
    </location>
</feature>
<gene>
    <name evidence="3" type="ORF">RNJ44_00321</name>
</gene>
<evidence type="ECO:0000313" key="3">
    <source>
        <dbReference type="EMBL" id="KAL3231786.1"/>
    </source>
</evidence>
<feature type="domain" description="WW" evidence="2">
    <location>
        <begin position="7"/>
        <end position="34"/>
    </location>
</feature>
<feature type="compositionally biased region" description="Basic and acidic residues" evidence="1">
    <location>
        <begin position="178"/>
        <end position="201"/>
    </location>
</feature>
<dbReference type="EMBL" id="JBEVYD010000006">
    <property type="protein sequence ID" value="KAL3231786.1"/>
    <property type="molecule type" value="Genomic_DNA"/>
</dbReference>
<dbReference type="PROSITE" id="PS50020">
    <property type="entry name" value="WW_DOMAIN_2"/>
    <property type="match status" value="1"/>
</dbReference>
<evidence type="ECO:0000313" key="4">
    <source>
        <dbReference type="Proteomes" id="UP001623330"/>
    </source>
</evidence>
<sequence>MKGQDIWKEYRAPDGRKYYYNARTKETTWTVPEYRSKPKRRDNVSEVKALYSFELMHSWQLVVFSDGTKRYRSGPSDDDYVDDLVDKSSQKLLGFIDQDRVNYLCNMLKKPRLDDDKCKQLYEEIRDDIEFIKADLVETELDPEEVKRPKLDEKKPVTTLLAGYSSSDSEEEEEIDTEEKPVELKKEEMKQEEEKVVKPDENTEVDTKSVMFELFEKHGLNKFSTWKSESRKINQDPLFFTVMDDNIREGYFEEWCEDNRIEGSDEHYEEEEEELEPTKFHYLSQLVANYDIKPDTIPQDIMRDKKLIKEYRIKDYTSKQDQKQFLTKMLAWYKHLSIEARKDMFEQYLSRQKLDHFQVEPQADVESQLLSLENKLHLPRTPQDFEYYAIDLRSKRDLIIAHLSRG</sequence>
<comment type="caution">
    <text evidence="3">The sequence shown here is derived from an EMBL/GenBank/DDBJ whole genome shotgun (WGS) entry which is preliminary data.</text>
</comment>
<dbReference type="InterPro" id="IPR001202">
    <property type="entry name" value="WW_dom"/>
</dbReference>
<dbReference type="Gene3D" id="2.20.70.10">
    <property type="match status" value="1"/>
</dbReference>
<dbReference type="PROSITE" id="PS01159">
    <property type="entry name" value="WW_DOMAIN_1"/>
    <property type="match status" value="1"/>
</dbReference>
<dbReference type="InterPro" id="IPR039726">
    <property type="entry name" value="Prp40-like"/>
</dbReference>
<dbReference type="SMART" id="SM00441">
    <property type="entry name" value="FF"/>
    <property type="match status" value="1"/>
</dbReference>
<dbReference type="SMART" id="SM00456">
    <property type="entry name" value="WW"/>
    <property type="match status" value="1"/>
</dbReference>
<organism evidence="3 4">
    <name type="scientific">Nakaseomyces bracarensis</name>
    <dbReference type="NCBI Taxonomy" id="273131"/>
    <lineage>
        <taxon>Eukaryota</taxon>
        <taxon>Fungi</taxon>
        <taxon>Dikarya</taxon>
        <taxon>Ascomycota</taxon>
        <taxon>Saccharomycotina</taxon>
        <taxon>Saccharomycetes</taxon>
        <taxon>Saccharomycetales</taxon>
        <taxon>Saccharomycetaceae</taxon>
        <taxon>Nakaseomyces</taxon>
    </lineage>
</organism>
<keyword evidence="4" id="KW-1185">Reference proteome</keyword>
<dbReference type="SUPFAM" id="SSF51045">
    <property type="entry name" value="WW domain"/>
    <property type="match status" value="1"/>
</dbReference>
<evidence type="ECO:0000259" key="2">
    <source>
        <dbReference type="PROSITE" id="PS50020"/>
    </source>
</evidence>
<protein>
    <recommendedName>
        <fullName evidence="2">WW domain-containing protein</fullName>
    </recommendedName>
</protein>
<dbReference type="InterPro" id="IPR002713">
    <property type="entry name" value="FF_domain"/>
</dbReference>
<dbReference type="InterPro" id="IPR036020">
    <property type="entry name" value="WW_dom_sf"/>
</dbReference>
<dbReference type="PANTHER" id="PTHR11864:SF30">
    <property type="entry name" value="PRE-MRNA-SPLICING FACTOR URN1"/>
    <property type="match status" value="1"/>
</dbReference>
<evidence type="ECO:0000256" key="1">
    <source>
        <dbReference type="SAM" id="MobiDB-lite"/>
    </source>
</evidence>
<feature type="region of interest" description="Disordered" evidence="1">
    <location>
        <begin position="163"/>
        <end position="201"/>
    </location>
</feature>
<dbReference type="Pfam" id="PF00397">
    <property type="entry name" value="WW"/>
    <property type="match status" value="1"/>
</dbReference>
<name>A0ABR4NTR2_9SACH</name>
<dbReference type="InterPro" id="IPR036517">
    <property type="entry name" value="FF_domain_sf"/>
</dbReference>
<dbReference type="CDD" id="cd00201">
    <property type="entry name" value="WW"/>
    <property type="match status" value="1"/>
</dbReference>
<dbReference type="Pfam" id="PF01846">
    <property type="entry name" value="FF"/>
    <property type="match status" value="1"/>
</dbReference>
<dbReference type="Proteomes" id="UP001623330">
    <property type="component" value="Unassembled WGS sequence"/>
</dbReference>
<accession>A0ABR4NTR2</accession>
<dbReference type="PANTHER" id="PTHR11864">
    <property type="entry name" value="PRE-MRNA-PROCESSING PROTEIN PRP40"/>
    <property type="match status" value="1"/>
</dbReference>
<dbReference type="Gene3D" id="1.10.10.440">
    <property type="entry name" value="FF domain"/>
    <property type="match status" value="1"/>
</dbReference>
<reference evidence="3 4" key="1">
    <citation type="submission" date="2024-05" db="EMBL/GenBank/DDBJ databases">
        <title>Long read based assembly of the Candida bracarensis genome reveals expanded adhesin content.</title>
        <authorList>
            <person name="Marcet-Houben M."/>
            <person name="Ksiezopolska E."/>
            <person name="Gabaldon T."/>
        </authorList>
    </citation>
    <scope>NUCLEOTIDE SEQUENCE [LARGE SCALE GENOMIC DNA]</scope>
    <source>
        <strain evidence="3 4">CBM6</strain>
    </source>
</reference>
<dbReference type="SUPFAM" id="SSF81698">
    <property type="entry name" value="FF domain"/>
    <property type="match status" value="1"/>
</dbReference>